<dbReference type="InterPro" id="IPR003953">
    <property type="entry name" value="FAD-dep_OxRdtase_2_FAD-bd"/>
</dbReference>
<comment type="caution">
    <text evidence="4">The sequence shown here is derived from an EMBL/GenBank/DDBJ whole genome shotgun (WGS) entry which is preliminary data.</text>
</comment>
<keyword evidence="5" id="KW-1185">Reference proteome</keyword>
<protein>
    <recommendedName>
        <fullName evidence="3">FAD-dependent oxidoreductase 2 FAD-binding domain-containing protein</fullName>
    </recommendedName>
</protein>
<sequence length="405" mass="44840">MWRCVTRSLRVPSSRNSSLSGSCFPRFFSSASVRSLSLFLPIISFPFRSSSSYRASSLFTRIIIVLLKTSHSVGVFSDWLGDQDAIQYMCREAPKAVIELENYGLPFSRTEEGGACAADRTGHALLHTLYGQAMKHNTHFFVEYLALDLLMASDGSCQGVIALNMEDGTLHRFRSAQTILATGVGLWKSILLCNLSTYMHITSHHRRCGILRNSEGERFMERYAPTAKDLASRDVVSRSVTMEIREGRGVGSYLSPFESSSTRSSERKASRRQLQFLLVLMSPKSQFQSCPLFTTTWVVSQRRDAVVPGLMAAGEAACASVHGANRLGANSLLDILVFGRACANRVAEISKPGETLEENAGKKIIEWLNKLRHSSGSLPTSSCQLIDKAWESFEDVQVKDGSLIW</sequence>
<evidence type="ECO:0000259" key="3">
    <source>
        <dbReference type="Pfam" id="PF00890"/>
    </source>
</evidence>
<proteinExistence type="predicted"/>
<keyword evidence="1" id="KW-0285">Flavoprotein</keyword>
<reference evidence="4 5" key="1">
    <citation type="submission" date="2021-05" db="EMBL/GenBank/DDBJ databases">
        <title>Genome Assembly of Synthetic Allotetraploid Brassica napus Reveals Homoeologous Exchanges between Subgenomes.</title>
        <authorList>
            <person name="Davis J.T."/>
        </authorList>
    </citation>
    <scope>NUCLEOTIDE SEQUENCE [LARGE SCALE GENOMIC DNA]</scope>
    <source>
        <strain evidence="5">cv. Da-Ae</strain>
        <tissue evidence="4">Seedling</tissue>
    </source>
</reference>
<dbReference type="Pfam" id="PF00890">
    <property type="entry name" value="FAD_binding_2"/>
    <property type="match status" value="3"/>
</dbReference>
<dbReference type="Gene3D" id="3.90.700.10">
    <property type="entry name" value="Succinate dehydrogenase/fumarate reductase flavoprotein, catalytic domain"/>
    <property type="match status" value="1"/>
</dbReference>
<dbReference type="InterPro" id="IPR030664">
    <property type="entry name" value="SdhA/FrdA/AprA"/>
</dbReference>
<dbReference type="EMBL" id="JAGKQM010000002">
    <property type="protein sequence ID" value="KAH0940358.1"/>
    <property type="molecule type" value="Genomic_DNA"/>
</dbReference>
<evidence type="ECO:0000313" key="5">
    <source>
        <dbReference type="Proteomes" id="UP000824890"/>
    </source>
</evidence>
<dbReference type="Gene3D" id="3.50.50.60">
    <property type="entry name" value="FAD/NAD(P)-binding domain"/>
    <property type="match status" value="2"/>
</dbReference>
<dbReference type="PANTHER" id="PTHR11632:SF51">
    <property type="entry name" value="SUCCINATE DEHYDROGENASE [UBIQUINONE] FLAVOPROTEIN SUBUNIT, MITOCHONDRIAL"/>
    <property type="match status" value="1"/>
</dbReference>
<dbReference type="PANTHER" id="PTHR11632">
    <property type="entry name" value="SUCCINATE DEHYDROGENASE 2 FLAVOPROTEIN SUBUNIT"/>
    <property type="match status" value="1"/>
</dbReference>
<accession>A0ABQ8EI12</accession>
<organism evidence="4 5">
    <name type="scientific">Brassica napus</name>
    <name type="common">Rape</name>
    <dbReference type="NCBI Taxonomy" id="3708"/>
    <lineage>
        <taxon>Eukaryota</taxon>
        <taxon>Viridiplantae</taxon>
        <taxon>Streptophyta</taxon>
        <taxon>Embryophyta</taxon>
        <taxon>Tracheophyta</taxon>
        <taxon>Spermatophyta</taxon>
        <taxon>Magnoliopsida</taxon>
        <taxon>eudicotyledons</taxon>
        <taxon>Gunneridae</taxon>
        <taxon>Pentapetalae</taxon>
        <taxon>rosids</taxon>
        <taxon>malvids</taxon>
        <taxon>Brassicales</taxon>
        <taxon>Brassicaceae</taxon>
        <taxon>Brassiceae</taxon>
        <taxon>Brassica</taxon>
    </lineage>
</organism>
<feature type="domain" description="FAD-dependent oxidoreductase 2 FAD-binding" evidence="3">
    <location>
        <begin position="208"/>
        <end position="250"/>
    </location>
</feature>
<evidence type="ECO:0000313" key="4">
    <source>
        <dbReference type="EMBL" id="KAH0940358.1"/>
    </source>
</evidence>
<feature type="domain" description="FAD-dependent oxidoreductase 2 FAD-binding" evidence="3">
    <location>
        <begin position="301"/>
        <end position="332"/>
    </location>
</feature>
<gene>
    <name evidence="4" type="ORF">HID58_007819</name>
</gene>
<dbReference type="SUPFAM" id="SSF51905">
    <property type="entry name" value="FAD/NAD(P)-binding domain"/>
    <property type="match status" value="1"/>
</dbReference>
<evidence type="ECO:0000256" key="2">
    <source>
        <dbReference type="ARBA" id="ARBA00023002"/>
    </source>
</evidence>
<keyword evidence="2" id="KW-0560">Oxidoreductase</keyword>
<dbReference type="SUPFAM" id="SSF56425">
    <property type="entry name" value="Succinate dehydrogenase/fumarate reductase flavoprotein, catalytic domain"/>
    <property type="match status" value="1"/>
</dbReference>
<dbReference type="Proteomes" id="UP000824890">
    <property type="component" value="Unassembled WGS sequence"/>
</dbReference>
<feature type="domain" description="FAD-dependent oxidoreductase 2 FAD-binding" evidence="3">
    <location>
        <begin position="77"/>
        <end position="183"/>
    </location>
</feature>
<dbReference type="InterPro" id="IPR036188">
    <property type="entry name" value="FAD/NAD-bd_sf"/>
</dbReference>
<evidence type="ECO:0000256" key="1">
    <source>
        <dbReference type="ARBA" id="ARBA00022630"/>
    </source>
</evidence>
<dbReference type="InterPro" id="IPR027477">
    <property type="entry name" value="Succ_DH/fumarate_Rdtase_cat_sf"/>
</dbReference>
<name>A0ABQ8EI12_BRANA</name>